<reference evidence="2" key="2">
    <citation type="submission" date="2015-01" db="EMBL/GenBank/DDBJ databases">
        <title>Evolutionary Origins and Diversification of the Mycorrhizal Mutualists.</title>
        <authorList>
            <consortium name="DOE Joint Genome Institute"/>
            <consortium name="Mycorrhizal Genomics Consortium"/>
            <person name="Kohler A."/>
            <person name="Kuo A."/>
            <person name="Nagy L.G."/>
            <person name="Floudas D."/>
            <person name="Copeland A."/>
            <person name="Barry K.W."/>
            <person name="Cichocki N."/>
            <person name="Veneault-Fourrey C."/>
            <person name="LaButti K."/>
            <person name="Lindquist E.A."/>
            <person name="Lipzen A."/>
            <person name="Lundell T."/>
            <person name="Morin E."/>
            <person name="Murat C."/>
            <person name="Riley R."/>
            <person name="Ohm R."/>
            <person name="Sun H."/>
            <person name="Tunlid A."/>
            <person name="Henrissat B."/>
            <person name="Grigoriev I.V."/>
            <person name="Hibbett D.S."/>
            <person name="Martin F."/>
        </authorList>
    </citation>
    <scope>NUCLEOTIDE SEQUENCE [LARGE SCALE GENOMIC DNA]</scope>
    <source>
        <strain evidence="2">F 1598</strain>
    </source>
</reference>
<accession>A0A0C3BSL3</accession>
<evidence type="ECO:0000313" key="1">
    <source>
        <dbReference type="EMBL" id="KIM89523.1"/>
    </source>
</evidence>
<proteinExistence type="predicted"/>
<dbReference type="OrthoDB" id="2369050at2759"/>
<reference evidence="1 2" key="1">
    <citation type="submission" date="2014-04" db="EMBL/GenBank/DDBJ databases">
        <authorList>
            <consortium name="DOE Joint Genome Institute"/>
            <person name="Kuo A."/>
            <person name="Tarkka M."/>
            <person name="Buscot F."/>
            <person name="Kohler A."/>
            <person name="Nagy L.G."/>
            <person name="Floudas D."/>
            <person name="Copeland A."/>
            <person name="Barry K.W."/>
            <person name="Cichocki N."/>
            <person name="Veneault-Fourrey C."/>
            <person name="LaButti K."/>
            <person name="Lindquist E.A."/>
            <person name="Lipzen A."/>
            <person name="Lundell T."/>
            <person name="Morin E."/>
            <person name="Murat C."/>
            <person name="Sun H."/>
            <person name="Tunlid A."/>
            <person name="Henrissat B."/>
            <person name="Grigoriev I.V."/>
            <person name="Hibbett D.S."/>
            <person name="Martin F."/>
            <person name="Nordberg H.P."/>
            <person name="Cantor M.N."/>
            <person name="Hua S.X."/>
        </authorList>
    </citation>
    <scope>NUCLEOTIDE SEQUENCE [LARGE SCALE GENOMIC DNA]</scope>
    <source>
        <strain evidence="1 2">F 1598</strain>
    </source>
</reference>
<dbReference type="EMBL" id="KN832975">
    <property type="protein sequence ID" value="KIM89523.1"/>
    <property type="molecule type" value="Genomic_DNA"/>
</dbReference>
<evidence type="ECO:0000313" key="2">
    <source>
        <dbReference type="Proteomes" id="UP000054166"/>
    </source>
</evidence>
<feature type="non-terminal residue" evidence="1">
    <location>
        <position position="247"/>
    </location>
</feature>
<name>A0A0C3BSL3_PILCF</name>
<dbReference type="Proteomes" id="UP000054166">
    <property type="component" value="Unassembled WGS sequence"/>
</dbReference>
<feature type="non-terminal residue" evidence="1">
    <location>
        <position position="1"/>
    </location>
</feature>
<dbReference type="HOGENOM" id="CLU_018255_0_0_1"/>
<sequence>KPPVVTPGKLTPYLLFDFENGAFSYFSFKEVRPEREVSKVAGSLQDGCVQTWYCLNHTAIDGAGFNAFVASVRSQWLDPGWEQEIKLIILSSNQGSMPISNWIMLVKSTNALLKGHVCELSEADLHNHISSHDCCYYCQNSSDDARVCANELLKAVVKQMLNQLIGTTHHNAPNLSLASSVRCGCTQVSSTPTAAGVLYTACVSMASERALLVEHDICFKCHTFYTTHKSSDCPNGFPNRSLYVPLT</sequence>
<dbReference type="InParanoid" id="A0A0C3BSL3"/>
<gene>
    <name evidence="1" type="ORF">PILCRDRAFT_32726</name>
</gene>
<protein>
    <submittedName>
        <fullName evidence="1">Uncharacterized protein</fullName>
    </submittedName>
</protein>
<dbReference type="AlphaFoldDB" id="A0A0C3BSL3"/>
<dbReference type="STRING" id="765440.A0A0C3BSL3"/>
<keyword evidence="2" id="KW-1185">Reference proteome</keyword>
<organism evidence="1 2">
    <name type="scientific">Piloderma croceum (strain F 1598)</name>
    <dbReference type="NCBI Taxonomy" id="765440"/>
    <lineage>
        <taxon>Eukaryota</taxon>
        <taxon>Fungi</taxon>
        <taxon>Dikarya</taxon>
        <taxon>Basidiomycota</taxon>
        <taxon>Agaricomycotina</taxon>
        <taxon>Agaricomycetes</taxon>
        <taxon>Agaricomycetidae</taxon>
        <taxon>Atheliales</taxon>
        <taxon>Atheliaceae</taxon>
        <taxon>Piloderma</taxon>
    </lineage>
</organism>